<dbReference type="Proteomes" id="UP000011713">
    <property type="component" value="Unassembled WGS sequence"/>
</dbReference>
<organism evidence="1 2">
    <name type="scientific">Hyaloperonospora arabidopsidis (strain Emoy2)</name>
    <name type="common">Downy mildew agent</name>
    <name type="synonym">Peronospora arabidopsidis</name>
    <dbReference type="NCBI Taxonomy" id="559515"/>
    <lineage>
        <taxon>Eukaryota</taxon>
        <taxon>Sar</taxon>
        <taxon>Stramenopiles</taxon>
        <taxon>Oomycota</taxon>
        <taxon>Peronosporomycetes</taxon>
        <taxon>Peronosporales</taxon>
        <taxon>Peronosporaceae</taxon>
        <taxon>Hyaloperonospora</taxon>
    </lineage>
</organism>
<evidence type="ECO:0000313" key="2">
    <source>
        <dbReference type="Proteomes" id="UP000011713"/>
    </source>
</evidence>
<dbReference type="HOGENOM" id="CLU_2983151_0_0_1"/>
<reference evidence="2" key="1">
    <citation type="journal article" date="2010" name="Science">
        <title>Signatures of adaptation to obligate biotrophy in the Hyaloperonospora arabidopsidis genome.</title>
        <authorList>
            <person name="Baxter L."/>
            <person name="Tripathy S."/>
            <person name="Ishaque N."/>
            <person name="Boot N."/>
            <person name="Cabral A."/>
            <person name="Kemen E."/>
            <person name="Thines M."/>
            <person name="Ah-Fong A."/>
            <person name="Anderson R."/>
            <person name="Badejoko W."/>
            <person name="Bittner-Eddy P."/>
            <person name="Boore J.L."/>
            <person name="Chibucos M.C."/>
            <person name="Coates M."/>
            <person name="Dehal P."/>
            <person name="Delehaunty K."/>
            <person name="Dong S."/>
            <person name="Downton P."/>
            <person name="Dumas B."/>
            <person name="Fabro G."/>
            <person name="Fronick C."/>
            <person name="Fuerstenberg S.I."/>
            <person name="Fulton L."/>
            <person name="Gaulin E."/>
            <person name="Govers F."/>
            <person name="Hughes L."/>
            <person name="Humphray S."/>
            <person name="Jiang R.H."/>
            <person name="Judelson H."/>
            <person name="Kamoun S."/>
            <person name="Kyung K."/>
            <person name="Meijer H."/>
            <person name="Minx P."/>
            <person name="Morris P."/>
            <person name="Nelson J."/>
            <person name="Phuntumart V."/>
            <person name="Qutob D."/>
            <person name="Rehmany A."/>
            <person name="Rougon-Cardoso A."/>
            <person name="Ryden P."/>
            <person name="Torto-Alalibo T."/>
            <person name="Studholme D."/>
            <person name="Wang Y."/>
            <person name="Win J."/>
            <person name="Wood J."/>
            <person name="Clifton S.W."/>
            <person name="Rogers J."/>
            <person name="Van den Ackerveken G."/>
            <person name="Jones J.D."/>
            <person name="McDowell J.M."/>
            <person name="Beynon J."/>
            <person name="Tyler B.M."/>
        </authorList>
    </citation>
    <scope>NUCLEOTIDE SEQUENCE [LARGE SCALE GENOMIC DNA]</scope>
    <source>
        <strain evidence="2">Emoy2</strain>
    </source>
</reference>
<proteinExistence type="predicted"/>
<dbReference type="AlphaFoldDB" id="M4C4T9"/>
<dbReference type="VEuPathDB" id="FungiDB:HpaG814109"/>
<accession>M4C4T9</accession>
<dbReference type="EMBL" id="JH598248">
    <property type="status" value="NOT_ANNOTATED_CDS"/>
    <property type="molecule type" value="Genomic_DNA"/>
</dbReference>
<evidence type="ECO:0000313" key="1">
    <source>
        <dbReference type="EnsemblProtists" id="HpaP814109"/>
    </source>
</evidence>
<keyword evidence="2" id="KW-1185">Reference proteome</keyword>
<dbReference type="EnsemblProtists" id="HpaT814109">
    <property type="protein sequence ID" value="HpaP814109"/>
    <property type="gene ID" value="HpaG814109"/>
</dbReference>
<dbReference type="InParanoid" id="M4C4T9"/>
<sequence>MPSLSRQTILRLLPLQLFLQHQFLQINVVSHHMLTMMDLKWSLSTRGSRKVGPARRRHLGHPSL</sequence>
<protein>
    <submittedName>
        <fullName evidence="1">Uncharacterized protein</fullName>
    </submittedName>
</protein>
<reference evidence="1" key="2">
    <citation type="submission" date="2015-06" db="UniProtKB">
        <authorList>
            <consortium name="EnsemblProtists"/>
        </authorList>
    </citation>
    <scope>IDENTIFICATION</scope>
    <source>
        <strain evidence="1">Emoy2</strain>
    </source>
</reference>
<name>M4C4T9_HYAAE</name>